<keyword evidence="1" id="KW-0472">Membrane</keyword>
<dbReference type="EMBL" id="BJXB01000019">
    <property type="protein sequence ID" value="GEM48225.1"/>
    <property type="molecule type" value="Genomic_DNA"/>
</dbReference>
<feature type="transmembrane region" description="Helical" evidence="1">
    <location>
        <begin position="35"/>
        <end position="56"/>
    </location>
</feature>
<proteinExistence type="predicted"/>
<evidence type="ECO:0000256" key="1">
    <source>
        <dbReference type="SAM" id="Phobius"/>
    </source>
</evidence>
<accession>A0A511N5U2</accession>
<protein>
    <submittedName>
        <fullName evidence="2">Uncharacterized protein</fullName>
    </submittedName>
</protein>
<dbReference type="RefSeq" id="WP_186816126.1">
    <property type="nucleotide sequence ID" value="NZ_BJXB01000019.1"/>
</dbReference>
<feature type="transmembrane region" description="Helical" evidence="1">
    <location>
        <begin position="6"/>
        <end position="23"/>
    </location>
</feature>
<organism evidence="2 3">
    <name type="scientific">Deinococcus cellulosilyticus (strain DSM 18568 / NBRC 106333 / KACC 11606 / 5516J-15)</name>
    <dbReference type="NCBI Taxonomy" id="1223518"/>
    <lineage>
        <taxon>Bacteria</taxon>
        <taxon>Thermotogati</taxon>
        <taxon>Deinococcota</taxon>
        <taxon>Deinococci</taxon>
        <taxon>Deinococcales</taxon>
        <taxon>Deinococcaceae</taxon>
        <taxon>Deinococcus</taxon>
    </lineage>
</organism>
<reference evidence="2 3" key="1">
    <citation type="submission" date="2019-07" db="EMBL/GenBank/DDBJ databases">
        <title>Whole genome shotgun sequence of Deinococcus cellulosilyticus NBRC 106333.</title>
        <authorList>
            <person name="Hosoyama A."/>
            <person name="Uohara A."/>
            <person name="Ohji S."/>
            <person name="Ichikawa N."/>
        </authorList>
    </citation>
    <scope>NUCLEOTIDE SEQUENCE [LARGE SCALE GENOMIC DNA]</scope>
    <source>
        <strain evidence="2 3">NBRC 106333</strain>
    </source>
</reference>
<keyword evidence="1" id="KW-1133">Transmembrane helix</keyword>
<evidence type="ECO:0000313" key="2">
    <source>
        <dbReference type="EMBL" id="GEM48225.1"/>
    </source>
</evidence>
<name>A0A511N5U2_DEIC1</name>
<keyword evidence="1" id="KW-0812">Transmembrane</keyword>
<dbReference type="AlphaFoldDB" id="A0A511N5U2"/>
<sequence length="58" mass="6123">MEGAFWFLVGLLVVVPLGIFWAVAGPLKGTHSGKILRNIGILQLAVAVIAILVKVVRG</sequence>
<evidence type="ECO:0000313" key="3">
    <source>
        <dbReference type="Proteomes" id="UP000321306"/>
    </source>
</evidence>
<gene>
    <name evidence="2" type="ORF">DC3_38600</name>
</gene>
<keyword evidence="3" id="KW-1185">Reference proteome</keyword>
<comment type="caution">
    <text evidence="2">The sequence shown here is derived from an EMBL/GenBank/DDBJ whole genome shotgun (WGS) entry which is preliminary data.</text>
</comment>
<dbReference type="Proteomes" id="UP000321306">
    <property type="component" value="Unassembled WGS sequence"/>
</dbReference>